<keyword evidence="4" id="KW-0670">Pyruvate</keyword>
<feature type="binding site" evidence="1">
    <location>
        <position position="210"/>
    </location>
    <ligand>
        <name>a divalent metal cation</name>
        <dbReference type="ChEBI" id="CHEBI:60240"/>
        <note>catalytic</note>
    </ligand>
</feature>
<feature type="binding site" evidence="1">
    <location>
        <position position="529"/>
    </location>
    <ligand>
        <name>Mg(2+)</name>
        <dbReference type="ChEBI" id="CHEBI:18420"/>
    </ligand>
</feature>
<dbReference type="PANTHER" id="PTHR12110:SF21">
    <property type="entry name" value="XYLOSE ISOMERASE-LIKE TIM BARREL DOMAIN-CONTAINING PROTEIN"/>
    <property type="match status" value="1"/>
</dbReference>
<accession>A0A327YXP9</accession>
<dbReference type="InterPro" id="IPR043700">
    <property type="entry name" value="DSD"/>
</dbReference>
<feature type="binding site" evidence="1">
    <location>
        <position position="456"/>
    </location>
    <ligand>
        <name>Mg(2+)</name>
        <dbReference type="ChEBI" id="CHEBI:18420"/>
    </ligand>
</feature>
<protein>
    <recommendedName>
        <fullName evidence="1">3-dehydroshikimate dehydratase</fullName>
        <shortName evidence="1">DSD</shortName>
        <ecNumber evidence="1">4.2.1.118</ecNumber>
    </recommendedName>
</protein>
<dbReference type="EMBL" id="QLMJ01000027">
    <property type="protein sequence ID" value="RAK26461.1"/>
    <property type="molecule type" value="Genomic_DNA"/>
</dbReference>
<dbReference type="Pfam" id="PF00903">
    <property type="entry name" value="Glyoxalase"/>
    <property type="match status" value="1"/>
</dbReference>
<dbReference type="InterPro" id="IPR050312">
    <property type="entry name" value="IolE/XylAMocC-like"/>
</dbReference>
<keyword evidence="5" id="KW-1185">Reference proteome</keyword>
<organism evidence="4 5">
    <name type="scientific">Actinoplanes lutulentus</name>
    <dbReference type="NCBI Taxonomy" id="1287878"/>
    <lineage>
        <taxon>Bacteria</taxon>
        <taxon>Bacillati</taxon>
        <taxon>Actinomycetota</taxon>
        <taxon>Actinomycetes</taxon>
        <taxon>Micromonosporales</taxon>
        <taxon>Micromonosporaceae</taxon>
        <taxon>Actinoplanes</taxon>
    </lineage>
</organism>
<dbReference type="AlphaFoldDB" id="A0A327YXP9"/>
<dbReference type="InterPro" id="IPR004360">
    <property type="entry name" value="Glyas_Fos-R_dOase_dom"/>
</dbReference>
<dbReference type="EC" id="4.2.1.118" evidence="1"/>
<comment type="catalytic activity">
    <reaction evidence="1">
        <text>3-dehydroshikimate = 3,4-dihydroxybenzoate + H2O</text>
        <dbReference type="Rhea" id="RHEA:24848"/>
        <dbReference type="ChEBI" id="CHEBI:15377"/>
        <dbReference type="ChEBI" id="CHEBI:16630"/>
        <dbReference type="ChEBI" id="CHEBI:36241"/>
        <dbReference type="EC" id="4.2.1.118"/>
    </reaction>
</comment>
<sequence>MLIADHDAAQSPPAAPSTGPRLTIATACLSGALEDKLAAAAAAGFDGIEIFESDLVASAWSPARVRQECARRGLAIDLYQPFRDFEAVAPDTFRANMRRAEHKLAVVEELGAGTLLVASSESADAVDDDELAADQLRELAERAAARGLRIAYEPLAWGRFVNTYAHAWRIVRRADHPALGLCLDSFHVLSRGEDTAGIRVVPGSKVFHLQLADAPRSTMDVGERSRHHRLFPGLGSFDLTGFVGQVLATGYDGPFSLEVFNDVYRQADPRHAAIDGMRSLLALQESVSLGGPPAARRRLRSPGLPAVPRLGGHMFTELAVDEGSGSTVARTLTALGFAQIGLHRSKPVQLWQQGDARILLNFASQRTVPPGTAAICALGVESSDPASSAQRADRLLAPVLPRVRRPGEADLSSVAAPDGMAVFFCRPGADGSSWLADFEPTGAQTRTDGLVTGTDHIALTEPIDDFDQVALFYRTVLGLQAGQTTELVAPFGLLRSRSATDTDHRVRITLNTAPLRRGSWAPVVPSPQHIAFASDDVIAAARAMRELGAPVLRIPQNYYDDLDARLAPQPALLATLREHSILHDSDENGEYLHFYTEMLGSRLFFEVVQRIGDYAGYGAASSAPVRMAAHRQRRLRRLRDTPQRGYGREHDYSLAHLTALSLSPPELVEAAADGGYRYVGLRLTRVTPIEPHYPLATDPALMRTTKVRLAATGVEVLDIELARIGPDEDPRDFQRVLEAGAELGARHVIAQLPDPDRNRKIDRYAQLCQMAHPLGLTVDLEFPSWTETPDLTEAIRVLRAAEQPNAGILIDLLHFARSGSSVADLRELPAEWFHFAHVCDAPPGTPPTREELIHTARFERLYPGDGGIDLDGILAALPSGIPYALEIPRAQLVAQIGAKEHARLAVAAARRRLDGVPASRKPADAA</sequence>
<evidence type="ECO:0000313" key="4">
    <source>
        <dbReference type="EMBL" id="RAK26461.1"/>
    </source>
</evidence>
<proteinExistence type="inferred from homology"/>
<feature type="binding site" evidence="1">
    <location>
        <position position="184"/>
    </location>
    <ligand>
        <name>a divalent metal cation</name>
        <dbReference type="ChEBI" id="CHEBI:60240"/>
        <note>catalytic</note>
    </ligand>
</feature>
<dbReference type="SUPFAM" id="SSF51658">
    <property type="entry name" value="Xylose isomerase-like"/>
    <property type="match status" value="2"/>
</dbReference>
<dbReference type="GO" id="GO:0051213">
    <property type="term" value="F:dioxygenase activity"/>
    <property type="evidence" value="ECO:0007669"/>
    <property type="project" value="UniProtKB-KW"/>
</dbReference>
<dbReference type="RefSeq" id="WP_181558236.1">
    <property type="nucleotide sequence ID" value="NZ_JACHWI010000006.1"/>
</dbReference>
<dbReference type="InterPro" id="IPR029068">
    <property type="entry name" value="Glyas_Bleomycin-R_OHBP_Dase"/>
</dbReference>
<evidence type="ECO:0000256" key="2">
    <source>
        <dbReference type="SAM" id="MobiDB-lite"/>
    </source>
</evidence>
<feature type="binding site" evidence="1">
    <location>
        <position position="258"/>
    </location>
    <ligand>
        <name>a divalent metal cation</name>
        <dbReference type="ChEBI" id="CHEBI:60240"/>
        <note>catalytic</note>
    </ligand>
</feature>
<feature type="domain" description="VOC" evidence="3">
    <location>
        <begin position="453"/>
        <end position="597"/>
    </location>
</feature>
<evidence type="ECO:0000259" key="3">
    <source>
        <dbReference type="PROSITE" id="PS51819"/>
    </source>
</evidence>
<keyword evidence="4" id="KW-0223">Dioxygenase</keyword>
<comment type="cofactor">
    <cofactor evidence="1">
        <name>a divalent metal cation</name>
        <dbReference type="ChEBI" id="CHEBI:60240"/>
    </cofactor>
</comment>
<dbReference type="GO" id="GO:0046279">
    <property type="term" value="P:3,4-dihydroxybenzoate biosynthetic process"/>
    <property type="evidence" value="ECO:0007669"/>
    <property type="project" value="UniProtKB-UniRule"/>
</dbReference>
<keyword evidence="4" id="KW-0560">Oxidoreductase</keyword>
<dbReference type="InterPro" id="IPR036237">
    <property type="entry name" value="Xyl_isomerase-like_sf"/>
</dbReference>
<evidence type="ECO:0000256" key="1">
    <source>
        <dbReference type="HAMAP-Rule" id="MF_02238"/>
    </source>
</evidence>
<dbReference type="Gene3D" id="3.10.180.10">
    <property type="entry name" value="2,3-Dihydroxybiphenyl 1,2-Dioxygenase, domain 1"/>
    <property type="match status" value="2"/>
</dbReference>
<reference evidence="4 5" key="1">
    <citation type="submission" date="2018-06" db="EMBL/GenBank/DDBJ databases">
        <title>Genomic Encyclopedia of Type Strains, Phase III (KMG-III): the genomes of soil and plant-associated and newly described type strains.</title>
        <authorList>
            <person name="Whitman W."/>
        </authorList>
    </citation>
    <scope>NUCLEOTIDE SEQUENCE [LARGE SCALE GENOMIC DNA]</scope>
    <source>
        <strain evidence="4 5">CGMCC 4.7090</strain>
    </source>
</reference>
<dbReference type="PROSITE" id="PS51819">
    <property type="entry name" value="VOC"/>
    <property type="match status" value="1"/>
</dbReference>
<dbReference type="HAMAP" id="MF_02238">
    <property type="entry name" value="DSD"/>
    <property type="match status" value="1"/>
</dbReference>
<dbReference type="Gene3D" id="3.20.20.150">
    <property type="entry name" value="Divalent-metal-dependent TIM barrel enzymes"/>
    <property type="match status" value="2"/>
</dbReference>
<dbReference type="GO" id="GO:0046872">
    <property type="term" value="F:metal ion binding"/>
    <property type="evidence" value="ECO:0007669"/>
    <property type="project" value="UniProtKB-UniRule"/>
</dbReference>
<feature type="binding site" evidence="1">
    <location>
        <position position="606"/>
    </location>
    <ligand>
        <name>Mg(2+)</name>
        <dbReference type="ChEBI" id="CHEBI:18420"/>
    </ligand>
</feature>
<dbReference type="InterPro" id="IPR037523">
    <property type="entry name" value="VOC_core"/>
</dbReference>
<comment type="function">
    <text evidence="1">Catalyzes the conversion of 3-dehydroshikimate to protocatechuate (3,4-dihydroxybenzoate), a common intermediate of quinate and shikimate degradation pathways.</text>
</comment>
<dbReference type="InterPro" id="IPR013022">
    <property type="entry name" value="Xyl_isomerase-like_TIM-brl"/>
</dbReference>
<feature type="binding site" evidence="1">
    <location>
        <position position="153"/>
    </location>
    <ligand>
        <name>a divalent metal cation</name>
        <dbReference type="ChEBI" id="CHEBI:60240"/>
        <note>catalytic</note>
    </ligand>
</feature>
<name>A0A327YXP9_9ACTN</name>
<comment type="caution">
    <text evidence="4">The sequence shown here is derived from an EMBL/GenBank/DDBJ whole genome shotgun (WGS) entry which is preliminary data.</text>
</comment>
<dbReference type="SUPFAM" id="SSF54593">
    <property type="entry name" value="Glyoxalase/Bleomycin resistance protein/Dihydroxybiphenyl dioxygenase"/>
    <property type="match status" value="1"/>
</dbReference>
<comment type="pathway">
    <text evidence="1">Aromatic compound metabolism; 3,4-dihydroxybenzoate biosynthesis.</text>
</comment>
<dbReference type="Pfam" id="PF01261">
    <property type="entry name" value="AP_endonuc_2"/>
    <property type="match status" value="2"/>
</dbReference>
<comment type="similarity">
    <text evidence="1">Belongs to the bacterial two-domain DSD family.</text>
</comment>
<evidence type="ECO:0000313" key="5">
    <source>
        <dbReference type="Proteomes" id="UP000249341"/>
    </source>
</evidence>
<dbReference type="UniPathway" id="UPA00088"/>
<gene>
    <name evidence="4" type="ORF">B0I29_12751</name>
</gene>
<dbReference type="GO" id="GO:0046565">
    <property type="term" value="F:3-dehydroshikimate dehydratase activity"/>
    <property type="evidence" value="ECO:0007669"/>
    <property type="project" value="UniProtKB-UniRule"/>
</dbReference>
<keyword evidence="1" id="KW-0479">Metal-binding</keyword>
<dbReference type="PANTHER" id="PTHR12110">
    <property type="entry name" value="HYDROXYPYRUVATE ISOMERASE"/>
    <property type="match status" value="1"/>
</dbReference>
<dbReference type="Proteomes" id="UP000249341">
    <property type="component" value="Unassembled WGS sequence"/>
</dbReference>
<feature type="region of interest" description="Disordered" evidence="2">
    <location>
        <begin position="1"/>
        <end position="20"/>
    </location>
</feature>
<keyword evidence="1" id="KW-0456">Lyase</keyword>